<feature type="region of interest" description="Disordered" evidence="1">
    <location>
        <begin position="293"/>
        <end position="312"/>
    </location>
</feature>
<feature type="transmembrane region" description="Helical" evidence="2">
    <location>
        <begin position="158"/>
        <end position="177"/>
    </location>
</feature>
<feature type="transmembrane region" description="Helical" evidence="2">
    <location>
        <begin position="546"/>
        <end position="564"/>
    </location>
</feature>
<name>A0A6M5YE54_9BACT</name>
<feature type="transmembrane region" description="Helical" evidence="2">
    <location>
        <begin position="571"/>
        <end position="588"/>
    </location>
</feature>
<dbReference type="InterPro" id="IPR018580">
    <property type="entry name" value="Uncharacterised_YfhO"/>
</dbReference>
<dbReference type="Proteomes" id="UP000502756">
    <property type="component" value="Chromosome"/>
</dbReference>
<dbReference type="AlphaFoldDB" id="A0A6M5YE54"/>
<feature type="transmembrane region" description="Helical" evidence="2">
    <location>
        <begin position="128"/>
        <end position="152"/>
    </location>
</feature>
<feature type="region of interest" description="Disordered" evidence="1">
    <location>
        <begin position="873"/>
        <end position="902"/>
    </location>
</feature>
<feature type="transmembrane region" description="Helical" evidence="2">
    <location>
        <begin position="228"/>
        <end position="248"/>
    </location>
</feature>
<keyword evidence="4" id="KW-1185">Reference proteome</keyword>
<feature type="transmembrane region" description="Helical" evidence="2">
    <location>
        <begin position="389"/>
        <end position="406"/>
    </location>
</feature>
<dbReference type="KEGG" id="stae:HNV11_07975"/>
<proteinExistence type="predicted"/>
<dbReference type="PANTHER" id="PTHR38454:SF1">
    <property type="entry name" value="INTEGRAL MEMBRANE PROTEIN"/>
    <property type="match status" value="1"/>
</dbReference>
<dbReference type="PANTHER" id="PTHR38454">
    <property type="entry name" value="INTEGRAL MEMBRANE PROTEIN-RELATED"/>
    <property type="match status" value="1"/>
</dbReference>
<keyword evidence="2" id="KW-0812">Transmembrane</keyword>
<dbReference type="EMBL" id="CP053435">
    <property type="protein sequence ID" value="QJW92269.1"/>
    <property type="molecule type" value="Genomic_DNA"/>
</dbReference>
<organism evidence="3 4">
    <name type="scientific">Spirosoma taeanense</name>
    <dbReference type="NCBI Taxonomy" id="2735870"/>
    <lineage>
        <taxon>Bacteria</taxon>
        <taxon>Pseudomonadati</taxon>
        <taxon>Bacteroidota</taxon>
        <taxon>Cytophagia</taxon>
        <taxon>Cytophagales</taxon>
        <taxon>Cytophagaceae</taxon>
        <taxon>Spirosoma</taxon>
    </lineage>
</organism>
<sequence length="902" mass="98697">MGGDKDDLTTSNNPFAPPGVWSKPVSLGYVPLYFMNQPTLFQRLRPHLIAVLGLLVLAIIYFSPVLSGKTLSMSDVQQASASAREIREIAQQTGEKPLWTDAVFSGMPAYMIDFNYPYIFVYKAISTVVWWLPADANIVFVVMLSTYLLLFVLGCNPWLSALGAAAYGFGTFGIVSLEAGHVSKLFAMGYGAGVLAGAILTLRGRYWVGAAITGLFMCMEFGANHIQITYYLFLTLGLYVLIEGISMVRAGKSRQLMLGLSTLAVASALAAGSFGKRLLVLNQYTKETIRGTSELTAKTTNPDGKSASNESKSGLDKEYAFSYSYGKAETLTLLIPNFSGGASGGGLTTDSEFYKALVNRGLDPASAKQFVELGAPTYWGDQPMVGGPAYAGAALLFLFVLGLFVIRGPIRWWLLSAAGLMIVLAWGKNLLFVNEFLFDNLPYLNKFRAMTMALCLAQLFLAVGAALGVQTIISQKLTFAQLRQPLFISLGLTAGVALVLALLGGAFFSFQTPNDIDILARYFGEAAKDFQTALINDRQSMLRADAFRSLVIILLAAGAIWLFVTNKIKPVVFYPVLLAVVIFDLYAVDKRFLNNADFVSKTQANTLFEPTAADQQILQDKSLGYRVFDQTVDFMNSNRTSYFHRSIGGYHAAKLRRYNELITYAFQPNTLNLLNMLNAKYVIQAGQPDPANPQQQGGPVALPNPQALGAAWFVGTVQPVANADEEIAAMKTLNPRDSAVVDKRFADQLANLPTQLDHTGSTIQLTSYRGDRLTYQVNAVREGLVVFSEVYYRGHEDWQAFLDGKPVPHMRANYVLRAMRVPTGKHTIEFRFEPPLAKTGDMIDLISNVLLILLIAFVIFHEGRHRRSQVILAPEADVPPGQSGPGPEPAKPTAKPTKAKTR</sequence>
<feature type="transmembrane region" description="Helical" evidence="2">
    <location>
        <begin position="842"/>
        <end position="860"/>
    </location>
</feature>
<feature type="transmembrane region" description="Helical" evidence="2">
    <location>
        <begin position="451"/>
        <end position="473"/>
    </location>
</feature>
<evidence type="ECO:0000313" key="3">
    <source>
        <dbReference type="EMBL" id="QJW92269.1"/>
    </source>
</evidence>
<feature type="transmembrane region" description="Helical" evidence="2">
    <location>
        <begin position="413"/>
        <end position="431"/>
    </location>
</feature>
<evidence type="ECO:0008006" key="5">
    <source>
        <dbReference type="Google" id="ProtNLM"/>
    </source>
</evidence>
<evidence type="ECO:0000313" key="4">
    <source>
        <dbReference type="Proteomes" id="UP000502756"/>
    </source>
</evidence>
<feature type="transmembrane region" description="Helical" evidence="2">
    <location>
        <begin position="485"/>
        <end position="510"/>
    </location>
</feature>
<gene>
    <name evidence="3" type="ORF">HNV11_07975</name>
</gene>
<protein>
    <recommendedName>
        <fullName evidence="5">Membrane protein YfhO</fullName>
    </recommendedName>
</protein>
<reference evidence="3 4" key="1">
    <citation type="submission" date="2020-05" db="EMBL/GenBank/DDBJ databases">
        <title>Genome sequencing of Spirosoma sp. TS118.</title>
        <authorList>
            <person name="Lee J.-H."/>
            <person name="Jeong S."/>
            <person name="Zhao L."/>
            <person name="Jung J.-H."/>
            <person name="Kim M.-K."/>
            <person name="Lim S."/>
        </authorList>
    </citation>
    <scope>NUCLEOTIDE SEQUENCE [LARGE SCALE GENOMIC DNA]</scope>
    <source>
        <strain evidence="3 4">TS118</strain>
    </source>
</reference>
<accession>A0A6M5YE54</accession>
<keyword evidence="2" id="KW-0472">Membrane</keyword>
<keyword evidence="2" id="KW-1133">Transmembrane helix</keyword>
<evidence type="ECO:0000256" key="1">
    <source>
        <dbReference type="SAM" id="MobiDB-lite"/>
    </source>
</evidence>
<feature type="transmembrane region" description="Helical" evidence="2">
    <location>
        <begin position="189"/>
        <end position="208"/>
    </location>
</feature>
<evidence type="ECO:0000256" key="2">
    <source>
        <dbReference type="SAM" id="Phobius"/>
    </source>
</evidence>
<feature type="transmembrane region" description="Helical" evidence="2">
    <location>
        <begin position="48"/>
        <end position="66"/>
    </location>
</feature>